<dbReference type="KEGG" id="mci:Mesci_5756"/>
<proteinExistence type="predicted"/>
<organism evidence="1 2">
    <name type="scientific">Mesorhizobium ciceri biovar biserrulae (strain HAMBI 2942 / LMG 23838 / WSM1271)</name>
    <dbReference type="NCBI Taxonomy" id="765698"/>
    <lineage>
        <taxon>Bacteria</taxon>
        <taxon>Pseudomonadati</taxon>
        <taxon>Pseudomonadota</taxon>
        <taxon>Alphaproteobacteria</taxon>
        <taxon>Hyphomicrobiales</taxon>
        <taxon>Phyllobacteriaceae</taxon>
        <taxon>Mesorhizobium</taxon>
    </lineage>
</organism>
<accession>E8THP5</accession>
<dbReference type="AlphaFoldDB" id="E8THP5"/>
<dbReference type="RefSeq" id="WP_013533456.1">
    <property type="nucleotide sequence ID" value="NC_014923.1"/>
</dbReference>
<name>E8THP5_MESCW</name>
<sequence length="65" mass="7312">MERPRILSLVDAFPEAPREAFAVEFSRFLDKADGIAQSERLFDLLSAFALNFDCPWTSYGSLAPD</sequence>
<evidence type="ECO:0000313" key="1">
    <source>
        <dbReference type="EMBL" id="ADV14807.1"/>
    </source>
</evidence>
<gene>
    <name evidence="1" type="ordered locus">Mesci_5756</name>
</gene>
<evidence type="ECO:0000313" key="2">
    <source>
        <dbReference type="Proteomes" id="UP000007471"/>
    </source>
</evidence>
<dbReference type="EMBL" id="CP002447">
    <property type="protein sequence ID" value="ADV14807.1"/>
    <property type="molecule type" value="Genomic_DNA"/>
</dbReference>
<dbReference type="GeneID" id="90993024"/>
<dbReference type="Proteomes" id="UP000007471">
    <property type="component" value="Chromosome"/>
</dbReference>
<dbReference type="OrthoDB" id="9861621at2"/>
<protein>
    <submittedName>
        <fullName evidence="1">Uncharacterized protein</fullName>
    </submittedName>
</protein>
<dbReference type="HOGENOM" id="CLU_2844773_0_0_5"/>
<reference evidence="2" key="1">
    <citation type="submission" date="2011-01" db="EMBL/GenBank/DDBJ databases">
        <title>Complete sequence of chromosome of Mesorhizobium ciceri bv. biserrulae WSM1271.</title>
        <authorList>
            <person name="Lucas S."/>
            <person name="Copeland A."/>
            <person name="Lapidus A."/>
            <person name="Cheng J.-F."/>
            <person name="Goodwin L."/>
            <person name="Pitluck S."/>
            <person name="Teshima H."/>
            <person name="Detter J.C."/>
            <person name="Han C."/>
            <person name="Tapia R."/>
            <person name="Land M."/>
            <person name="Hauser L."/>
            <person name="Kyrpides N."/>
            <person name="Ivanova N."/>
            <person name="Nandasena K."/>
            <person name="Reeve W.G."/>
            <person name="Howieson J.G."/>
            <person name="O'Hara G."/>
            <person name="Tiwari R.P."/>
            <person name="Woyke T."/>
        </authorList>
    </citation>
    <scope>NUCLEOTIDE SEQUENCE [LARGE SCALE GENOMIC DNA]</scope>
    <source>
        <strain evidence="2">HAMBI 2942 / LMG 23838 / WSM1271</strain>
    </source>
</reference>
<dbReference type="eggNOG" id="COG2771">
    <property type="taxonomic scope" value="Bacteria"/>
</dbReference>